<dbReference type="AlphaFoldDB" id="A0A8J8P0K4"/>
<accession>A0A8J8P0K4</accession>
<name>A0A8J8P0K4_HALGN</name>
<comment type="caution">
    <text evidence="1">The sequence shown here is derived from an EMBL/GenBank/DDBJ whole genome shotgun (WGS) entry which is preliminary data.</text>
</comment>
<dbReference type="EMBL" id="RRYP01003816">
    <property type="protein sequence ID" value="TNV83456.1"/>
    <property type="molecule type" value="Genomic_DNA"/>
</dbReference>
<gene>
    <name evidence="1" type="ORF">FGO68_gene15246</name>
</gene>
<evidence type="ECO:0000313" key="2">
    <source>
        <dbReference type="Proteomes" id="UP000785679"/>
    </source>
</evidence>
<evidence type="ECO:0000313" key="1">
    <source>
        <dbReference type="EMBL" id="TNV83456.1"/>
    </source>
</evidence>
<keyword evidence="2" id="KW-1185">Reference proteome</keyword>
<dbReference type="Gene3D" id="3.90.176.10">
    <property type="entry name" value="Toxin ADP-ribosyltransferase, Chain A, domain 1"/>
    <property type="match status" value="1"/>
</dbReference>
<sequence>MQLETWKVRISQYNYQMEQLSFKAQWQFSEEEVQEMKDYCHKHFPFTRFSQGDKASSHLRCHDLAYYLLSSKYAIKGDLSETIRELSDYLSDKSILQDFKVEESHGGDPFKRLFLSDQYMCPKEIIQDLTLQPMMQFEVEKIDRSGTHVINVIVEFGKIYSFKFSPDLTKADFKRYLLAKNLKQISSAEEEKKQAADTLKEVLPFFMVVPEHSNSETLASLVQRYTNNIHITYKFSSYLKIKWMKIESLDYLAGDAELKRWLKAIEAMKGQVMPGQKGGAQVQDEEEAKEGEQPQFVGVKKSEFQVSILGGSNFKDMKQLEAKMFTDPVEINTLIDIIAKELSISMRFIQLYKKAADQQLIAQDKIAENRTLYVKLVGCYRARMLGKEVTFFSSETLPTVSELKSKLEKLDPKKFPPQQLMILHNQRSMLDHEPIHGIIPEGTLFNVQYWLKPGDGKKELLTHFLEKNYYFAFQMYSAQNSYQIPINEKIDLMIGELKTLVRNNSTMKDFELKLLSSLKEAHHQPNFSEECVKVLIKIYTGNSCYQGITDSFHSGQYHRLPNYLSLLFGSLATSGSKYSYKIKDKPLYKGVTLKLVSEAAFKLGQICYWSSFMSTSKDEAFALKVAMMGLEQHDAAFMFEIFVAAGNCPPTNIELPKEWSYSPREQEVLLMPFFCFMVSGIRKAKVNGYNVVMITLLELPQQNLLELRPVMPNRLIWLDNTLTSAENRAYAKHLQREFSDIGYSQSQSIEECMQLIHTSVRSLVIMSGSIARVLVPQVHNLRQINAIVIFCSSIQQNQYLQAQYPKVKLVSSNFKSMMAFCKEHFVNLLGQIE</sequence>
<organism evidence="1 2">
    <name type="scientific">Halteria grandinella</name>
    <dbReference type="NCBI Taxonomy" id="5974"/>
    <lineage>
        <taxon>Eukaryota</taxon>
        <taxon>Sar</taxon>
        <taxon>Alveolata</taxon>
        <taxon>Ciliophora</taxon>
        <taxon>Intramacronucleata</taxon>
        <taxon>Spirotrichea</taxon>
        <taxon>Stichotrichia</taxon>
        <taxon>Sporadotrichida</taxon>
        <taxon>Halteriidae</taxon>
        <taxon>Halteria</taxon>
    </lineage>
</organism>
<dbReference type="SUPFAM" id="SSF56399">
    <property type="entry name" value="ADP-ribosylation"/>
    <property type="match status" value="1"/>
</dbReference>
<dbReference type="OrthoDB" id="307044at2759"/>
<dbReference type="Proteomes" id="UP000785679">
    <property type="component" value="Unassembled WGS sequence"/>
</dbReference>
<proteinExistence type="predicted"/>
<reference evidence="1" key="1">
    <citation type="submission" date="2019-06" db="EMBL/GenBank/DDBJ databases">
        <authorList>
            <person name="Zheng W."/>
        </authorList>
    </citation>
    <scope>NUCLEOTIDE SEQUENCE</scope>
    <source>
        <strain evidence="1">QDHG01</strain>
    </source>
</reference>
<protein>
    <submittedName>
        <fullName evidence="1">Uncharacterized protein</fullName>
    </submittedName>
</protein>